<feature type="transmembrane region" description="Helical" evidence="1">
    <location>
        <begin position="277"/>
        <end position="299"/>
    </location>
</feature>
<evidence type="ECO:0000313" key="3">
    <source>
        <dbReference type="Proteomes" id="UP000177324"/>
    </source>
</evidence>
<evidence type="ECO:0000256" key="1">
    <source>
        <dbReference type="SAM" id="Phobius"/>
    </source>
</evidence>
<reference evidence="2 3" key="1">
    <citation type="journal article" date="2016" name="Nat. Commun.">
        <title>Thousands of microbial genomes shed light on interconnected biogeochemical processes in an aquifer system.</title>
        <authorList>
            <person name="Anantharaman K."/>
            <person name="Brown C.T."/>
            <person name="Hug L.A."/>
            <person name="Sharon I."/>
            <person name="Castelle C.J."/>
            <person name="Probst A.J."/>
            <person name="Thomas B.C."/>
            <person name="Singh A."/>
            <person name="Wilkins M.J."/>
            <person name="Karaoz U."/>
            <person name="Brodie E.L."/>
            <person name="Williams K.H."/>
            <person name="Hubbard S.S."/>
            <person name="Banfield J.F."/>
        </authorList>
    </citation>
    <scope>NUCLEOTIDE SEQUENCE [LARGE SCALE GENOMIC DNA]</scope>
</reference>
<keyword evidence="1" id="KW-0472">Membrane</keyword>
<name>A0A1G1VM73_9BACT</name>
<protein>
    <submittedName>
        <fullName evidence="2">Uncharacterized protein</fullName>
    </submittedName>
</protein>
<gene>
    <name evidence="2" type="ORF">A2784_04385</name>
</gene>
<accession>A0A1G1VM73</accession>
<feature type="transmembrane region" description="Helical" evidence="1">
    <location>
        <begin position="375"/>
        <end position="394"/>
    </location>
</feature>
<feature type="transmembrane region" description="Helical" evidence="1">
    <location>
        <begin position="126"/>
        <end position="148"/>
    </location>
</feature>
<dbReference type="AlphaFoldDB" id="A0A1G1VM73"/>
<feature type="transmembrane region" description="Helical" evidence="1">
    <location>
        <begin position="333"/>
        <end position="354"/>
    </location>
</feature>
<dbReference type="NCBIfam" id="NF037982">
    <property type="entry name" value="Nramp_1"/>
    <property type="match status" value="1"/>
</dbReference>
<proteinExistence type="predicted"/>
<organism evidence="2 3">
    <name type="scientific">Candidatus Chisholmbacteria bacterium RIFCSPHIGHO2_01_FULL_48_12</name>
    <dbReference type="NCBI Taxonomy" id="1797589"/>
    <lineage>
        <taxon>Bacteria</taxon>
        <taxon>Candidatus Chisholmiibacteriota</taxon>
    </lineage>
</organism>
<sequence>MSGLAELEQRDLPEAPKFRNIIGPSFIFLGLGLGSGELILWPYLVSRFGLGIIWGAAMGITLQWFMNMEIERYALVRGESVLVGFARKWRWLPVWFTISTLIPWIWPGIIGTTGVLWARVLGLGQAHYVTIALLVVIGLILTLGPVVYTMQEKLQRSFILIGAPFILVVAVILAKAADWGALVAGLIGQGEGYNWLPTGIPLVSFLAAFAYSGAGGNLNLAQSYYVREKGYGMGQFMGRITSVITGKAEQWRLTGMTFAVNQANLGRFKRWWRVMNLEHGLIFWGAGLATILLIALLAYNTTSGLGKNSQGVNFVIAEAEMIGQRLAPGVGTVFLVIVGLFLFGTQLSVLDASSRILAENWLLLFPTLGEKRLRSLFYMFLWLQIGAGVVILALGLREPLLLLTIGAVLNAVAMLVHSGLTLWLNTTSLPPALQPNWWRRGALVLAVGVFATLSGLSVVK</sequence>
<feature type="transmembrane region" description="Helical" evidence="1">
    <location>
        <begin position="21"/>
        <end position="44"/>
    </location>
</feature>
<evidence type="ECO:0000313" key="2">
    <source>
        <dbReference type="EMBL" id="OGY16478.1"/>
    </source>
</evidence>
<comment type="caution">
    <text evidence="2">The sequence shown here is derived from an EMBL/GenBank/DDBJ whole genome shotgun (WGS) entry which is preliminary data.</text>
</comment>
<feature type="transmembrane region" description="Helical" evidence="1">
    <location>
        <begin position="89"/>
        <end position="106"/>
    </location>
</feature>
<feature type="transmembrane region" description="Helical" evidence="1">
    <location>
        <begin position="199"/>
        <end position="220"/>
    </location>
</feature>
<feature type="transmembrane region" description="Helical" evidence="1">
    <location>
        <begin position="160"/>
        <end position="187"/>
    </location>
</feature>
<feature type="transmembrane region" description="Helical" evidence="1">
    <location>
        <begin position="437"/>
        <end position="459"/>
    </location>
</feature>
<keyword evidence="1" id="KW-0812">Transmembrane</keyword>
<feature type="transmembrane region" description="Helical" evidence="1">
    <location>
        <begin position="50"/>
        <end position="68"/>
    </location>
</feature>
<dbReference type="STRING" id="1797589.A2784_04385"/>
<feature type="transmembrane region" description="Helical" evidence="1">
    <location>
        <begin position="400"/>
        <end position="425"/>
    </location>
</feature>
<dbReference type="Proteomes" id="UP000177324">
    <property type="component" value="Unassembled WGS sequence"/>
</dbReference>
<dbReference type="EMBL" id="MHCH01000044">
    <property type="protein sequence ID" value="OGY16478.1"/>
    <property type="molecule type" value="Genomic_DNA"/>
</dbReference>
<keyword evidence="1" id="KW-1133">Transmembrane helix</keyword>